<sequence length="136" mass="16174">MKHILTMVILCMTITVSAQRGRDGGRMQLSAEQQATLQTKKMTLALDLNDQQANKVYTIQLEQAKKRKAFIAERKKQDRPELTKEQRFELEEKKLDNMIAVQKEMKAILTADQFEKWRKIKLKRQQKGKRKHHRRR</sequence>
<evidence type="ECO:0008006" key="3">
    <source>
        <dbReference type="Google" id="ProtNLM"/>
    </source>
</evidence>
<dbReference type="Proteomes" id="UP000198379">
    <property type="component" value="Unassembled WGS sequence"/>
</dbReference>
<dbReference type="AlphaFoldDB" id="A0A238VR57"/>
<keyword evidence="2" id="KW-1185">Reference proteome</keyword>
<evidence type="ECO:0000313" key="1">
    <source>
        <dbReference type="EMBL" id="SNR35969.1"/>
    </source>
</evidence>
<proteinExistence type="predicted"/>
<accession>A0A238VR57</accession>
<gene>
    <name evidence="1" type="ORF">SAMN06265376_101118</name>
</gene>
<dbReference type="RefSeq" id="WP_179218052.1">
    <property type="nucleotide sequence ID" value="NZ_BMEP01000002.1"/>
</dbReference>
<protein>
    <recommendedName>
        <fullName evidence="3">LTXXQ motif family protein</fullName>
    </recommendedName>
</protein>
<reference evidence="1 2" key="1">
    <citation type="submission" date="2017-06" db="EMBL/GenBank/DDBJ databases">
        <authorList>
            <person name="Kim H.J."/>
            <person name="Triplett B.A."/>
        </authorList>
    </citation>
    <scope>NUCLEOTIDE SEQUENCE [LARGE SCALE GENOMIC DNA]</scope>
    <source>
        <strain evidence="1 2">DSM 25597</strain>
    </source>
</reference>
<organism evidence="1 2">
    <name type="scientific">Dokdonia pacifica</name>
    <dbReference type="NCBI Taxonomy" id="1627892"/>
    <lineage>
        <taxon>Bacteria</taxon>
        <taxon>Pseudomonadati</taxon>
        <taxon>Bacteroidota</taxon>
        <taxon>Flavobacteriia</taxon>
        <taxon>Flavobacteriales</taxon>
        <taxon>Flavobacteriaceae</taxon>
        <taxon>Dokdonia</taxon>
    </lineage>
</organism>
<name>A0A238VR57_9FLAO</name>
<dbReference type="EMBL" id="FZNY01000001">
    <property type="protein sequence ID" value="SNR35969.1"/>
    <property type="molecule type" value="Genomic_DNA"/>
</dbReference>
<evidence type="ECO:0000313" key="2">
    <source>
        <dbReference type="Proteomes" id="UP000198379"/>
    </source>
</evidence>